<dbReference type="Proteomes" id="UP000230214">
    <property type="component" value="Unassembled WGS sequence"/>
</dbReference>
<evidence type="ECO:0000313" key="2">
    <source>
        <dbReference type="Proteomes" id="UP000230214"/>
    </source>
</evidence>
<dbReference type="Pfam" id="PF19927">
    <property type="entry name" value="DUF6390"/>
    <property type="match status" value="1"/>
</dbReference>
<gene>
    <name evidence="1" type="ORF">COV24_02800</name>
</gene>
<reference evidence="1 2" key="1">
    <citation type="submission" date="2017-09" db="EMBL/GenBank/DDBJ databases">
        <title>Depth-based differentiation of microbial function through sediment-hosted aquifers and enrichment of novel symbionts in the deep terrestrial subsurface.</title>
        <authorList>
            <person name="Probst A.J."/>
            <person name="Ladd B."/>
            <person name="Jarett J.K."/>
            <person name="Geller-Mcgrath D.E."/>
            <person name="Sieber C.M."/>
            <person name="Emerson J.B."/>
            <person name="Anantharaman K."/>
            <person name="Thomas B.C."/>
            <person name="Malmstrom R."/>
            <person name="Stieglmeier M."/>
            <person name="Klingl A."/>
            <person name="Woyke T."/>
            <person name="Ryan C.M."/>
            <person name="Banfield J.F."/>
        </authorList>
    </citation>
    <scope>NUCLEOTIDE SEQUENCE [LARGE SCALE GENOMIC DNA]</scope>
    <source>
        <strain evidence="1">CG10_big_fil_rev_8_21_14_0_10_32_10</strain>
    </source>
</reference>
<accession>A0A2H0RC91</accession>
<dbReference type="EMBL" id="PCXU01000024">
    <property type="protein sequence ID" value="PIR43445.1"/>
    <property type="molecule type" value="Genomic_DNA"/>
</dbReference>
<sequence>MKYTNEQAVQLGSRFALPPNSLGYCGHDSAPEKFKECVIKGNCSSIKDEFTKFIVLYPYLKTISKITNLPINSYEVIESYWLGNDLLKKANLKHYDLLLENFKKQGVPDFLIQDLMKNKPKKFIPHHLFQVLHVGVGKASGSVPFNLDSINNCMIRWGSVLKINKNSLEVNLNSLDIKNNKYFLVSKLESQEFINGFLPNLKIGDTVAVHWKQVIKILKKEEIKNLEYWTNEILNYIS</sequence>
<evidence type="ECO:0000313" key="1">
    <source>
        <dbReference type="EMBL" id="PIR43445.1"/>
    </source>
</evidence>
<protein>
    <submittedName>
        <fullName evidence="1">Uncharacterized protein</fullName>
    </submittedName>
</protein>
<dbReference type="AlphaFoldDB" id="A0A2H0RC91"/>
<organism evidence="1 2">
    <name type="scientific">candidate division WWE3 bacterium CG10_big_fil_rev_8_21_14_0_10_32_10</name>
    <dbReference type="NCBI Taxonomy" id="1975090"/>
    <lineage>
        <taxon>Bacteria</taxon>
        <taxon>Katanobacteria</taxon>
    </lineage>
</organism>
<comment type="caution">
    <text evidence="1">The sequence shown here is derived from an EMBL/GenBank/DDBJ whole genome shotgun (WGS) entry which is preliminary data.</text>
</comment>
<dbReference type="InterPro" id="IPR045660">
    <property type="entry name" value="DUF6390"/>
</dbReference>
<name>A0A2H0RC91_UNCKA</name>
<proteinExistence type="predicted"/>